<dbReference type="InterPro" id="IPR010836">
    <property type="entry name" value="SapC"/>
</dbReference>
<gene>
    <name evidence="1" type="ORF">ACFQ1E_16770</name>
</gene>
<evidence type="ECO:0000313" key="1">
    <source>
        <dbReference type="EMBL" id="MFD0947998.1"/>
    </source>
</evidence>
<dbReference type="EMBL" id="JBHTJG010000010">
    <property type="protein sequence ID" value="MFD0947998.1"/>
    <property type="molecule type" value="Genomic_DNA"/>
</dbReference>
<proteinExistence type="predicted"/>
<comment type="caution">
    <text evidence="1">The sequence shown here is derived from an EMBL/GenBank/DDBJ whole genome shotgun (WGS) entry which is preliminary data.</text>
</comment>
<evidence type="ECO:0000313" key="2">
    <source>
        <dbReference type="Proteomes" id="UP001596977"/>
    </source>
</evidence>
<dbReference type="Proteomes" id="UP001596977">
    <property type="component" value="Unassembled WGS sequence"/>
</dbReference>
<protein>
    <submittedName>
        <fullName evidence="1">SapC family protein</fullName>
    </submittedName>
</protein>
<dbReference type="Pfam" id="PF07277">
    <property type="entry name" value="SapC"/>
    <property type="match status" value="1"/>
</dbReference>
<sequence length="236" mass="25890">MANELLNNVDHHDLRVITRHGAEHGDGINQVMVFPTEFEGLQREYPILFRRDGEGALRPVALLGLDRDENLFLDGAGGWRARQVPVLQQRGPFSIAAPSTPDGEPMIRIDTAHPRVSRSEGEPLFLPHGGNTPYLDHMSAVLQAIYIGHHLLAPMAAAFEQAGLLRPVNLEARVGESDIYTVSEVFTIDRERLAALGGDELAALHRAGFLQSAFHVVASLANFTRLIELKQARTAG</sequence>
<dbReference type="RefSeq" id="WP_264945798.1">
    <property type="nucleotide sequence ID" value="NZ_JAPDRA010000010.1"/>
</dbReference>
<organism evidence="1 2">
    <name type="scientific">Sphingomonas canadensis</name>
    <dbReference type="NCBI Taxonomy" id="1219257"/>
    <lineage>
        <taxon>Bacteria</taxon>
        <taxon>Pseudomonadati</taxon>
        <taxon>Pseudomonadota</taxon>
        <taxon>Alphaproteobacteria</taxon>
        <taxon>Sphingomonadales</taxon>
        <taxon>Sphingomonadaceae</taxon>
        <taxon>Sphingomonas</taxon>
    </lineage>
</organism>
<accession>A0ABW3H955</accession>
<name>A0ABW3H955_9SPHN</name>
<keyword evidence="2" id="KW-1185">Reference proteome</keyword>
<reference evidence="2" key="1">
    <citation type="journal article" date="2019" name="Int. J. Syst. Evol. Microbiol.">
        <title>The Global Catalogue of Microorganisms (GCM) 10K type strain sequencing project: providing services to taxonomists for standard genome sequencing and annotation.</title>
        <authorList>
            <consortium name="The Broad Institute Genomics Platform"/>
            <consortium name="The Broad Institute Genome Sequencing Center for Infectious Disease"/>
            <person name="Wu L."/>
            <person name="Ma J."/>
        </authorList>
    </citation>
    <scope>NUCLEOTIDE SEQUENCE [LARGE SCALE GENOMIC DNA]</scope>
    <source>
        <strain evidence="2">CCUG 62982</strain>
    </source>
</reference>